<dbReference type="AlphaFoldDB" id="A0A0L6V1V8"/>
<reference evidence="2 3" key="1">
    <citation type="submission" date="2015-08" db="EMBL/GenBank/DDBJ databases">
        <title>Next Generation Sequencing and Analysis of the Genome of Puccinia sorghi L Schw, the Causal Agent of Maize Common Rust.</title>
        <authorList>
            <person name="Rochi L."/>
            <person name="Burguener G."/>
            <person name="Darino M."/>
            <person name="Turjanski A."/>
            <person name="Kreff E."/>
            <person name="Dieguez M.J."/>
            <person name="Sacco F."/>
        </authorList>
    </citation>
    <scope>NUCLEOTIDE SEQUENCE [LARGE SCALE GENOMIC DNA]</scope>
    <source>
        <strain evidence="2 3">RO10H11247</strain>
    </source>
</reference>
<evidence type="ECO:0000313" key="2">
    <source>
        <dbReference type="EMBL" id="KNZ54472.1"/>
    </source>
</evidence>
<keyword evidence="3" id="KW-1185">Reference proteome</keyword>
<evidence type="ECO:0008006" key="4">
    <source>
        <dbReference type="Google" id="ProtNLM"/>
    </source>
</evidence>
<sequence>MFKSLLKRVNGQFYITCQYEKKPWKRWGSNQGKKQYDLPLPPSSETTRTKATADGEEDVKYYTAKFLISSLPKVIKLQKKNNNIEVWEEQKELIRILKENVISMQIVADNVFMSKDTTRMDLISWKYYEARKSKVARQMGLK</sequence>
<proteinExistence type="predicted"/>
<evidence type="ECO:0000313" key="3">
    <source>
        <dbReference type="Proteomes" id="UP000037035"/>
    </source>
</evidence>
<accession>A0A0L6V1V8</accession>
<dbReference type="VEuPathDB" id="FungiDB:VP01_2939g4"/>
<organism evidence="2 3">
    <name type="scientific">Puccinia sorghi</name>
    <dbReference type="NCBI Taxonomy" id="27349"/>
    <lineage>
        <taxon>Eukaryota</taxon>
        <taxon>Fungi</taxon>
        <taxon>Dikarya</taxon>
        <taxon>Basidiomycota</taxon>
        <taxon>Pucciniomycotina</taxon>
        <taxon>Pucciniomycetes</taxon>
        <taxon>Pucciniales</taxon>
        <taxon>Pucciniaceae</taxon>
        <taxon>Puccinia</taxon>
    </lineage>
</organism>
<feature type="region of interest" description="Disordered" evidence="1">
    <location>
        <begin position="33"/>
        <end position="52"/>
    </location>
</feature>
<evidence type="ECO:0000256" key="1">
    <source>
        <dbReference type="SAM" id="MobiDB-lite"/>
    </source>
</evidence>
<dbReference type="STRING" id="27349.A0A0L6V1V8"/>
<dbReference type="OrthoDB" id="10586091at2759"/>
<name>A0A0L6V1V8_9BASI</name>
<comment type="caution">
    <text evidence="2">The sequence shown here is derived from an EMBL/GenBank/DDBJ whole genome shotgun (WGS) entry which is preliminary data.</text>
</comment>
<gene>
    <name evidence="2" type="ORF">VP01_2939g4</name>
</gene>
<protein>
    <recommendedName>
        <fullName evidence="4">No apical meristem-associated C-terminal domain-containing protein</fullName>
    </recommendedName>
</protein>
<dbReference type="EMBL" id="LAVV01007878">
    <property type="protein sequence ID" value="KNZ54472.1"/>
    <property type="molecule type" value="Genomic_DNA"/>
</dbReference>
<dbReference type="Proteomes" id="UP000037035">
    <property type="component" value="Unassembled WGS sequence"/>
</dbReference>